<evidence type="ECO:0000313" key="3">
    <source>
        <dbReference type="EMBL" id="MCB6183546.1"/>
    </source>
</evidence>
<dbReference type="Proteomes" id="UP001165395">
    <property type="component" value="Unassembled WGS sequence"/>
</dbReference>
<evidence type="ECO:0000256" key="1">
    <source>
        <dbReference type="PROSITE-ProRule" id="PRU00284"/>
    </source>
</evidence>
<dbReference type="SUPFAM" id="SSF58104">
    <property type="entry name" value="Methyl-accepting chemotaxis protein (MCP) signaling domain"/>
    <property type="match status" value="1"/>
</dbReference>
<evidence type="ECO:0000313" key="4">
    <source>
        <dbReference type="Proteomes" id="UP001165395"/>
    </source>
</evidence>
<feature type="domain" description="Methyl-accepting transducer" evidence="2">
    <location>
        <begin position="28"/>
        <end position="64"/>
    </location>
</feature>
<protein>
    <recommendedName>
        <fullName evidence="2">Methyl-accepting transducer domain-containing protein</fullName>
    </recommendedName>
</protein>
<evidence type="ECO:0000259" key="2">
    <source>
        <dbReference type="PROSITE" id="PS50111"/>
    </source>
</evidence>
<sequence>MKKHQKNAAEDLLDIVHLNEGIKQVVVIAFHINLMALNAILLANRAGKIALGFGVISKELRVLAVELTQLMHALKAEAHDSVNCITVLLRQERRRLLLTAAQSQVTNHTSALAGVIESHAAYRDEQVVRIKHLRNELLGKLMDARRICQFGIAISRSAKIEAAYGGSFSQQLKEVSTDFDQNIHAILPALDVLCNTLEDNQ</sequence>
<reference evidence="3" key="1">
    <citation type="submission" date="2021-10" db="EMBL/GenBank/DDBJ databases">
        <title>The complete genome sequence of Leeia sp. TBRC 13508.</title>
        <authorList>
            <person name="Charoenyingcharoen P."/>
            <person name="Yukphan P."/>
        </authorList>
    </citation>
    <scope>NUCLEOTIDE SEQUENCE</scope>
    <source>
        <strain evidence="3">TBRC 13508</strain>
    </source>
</reference>
<dbReference type="PRINTS" id="PR00260">
    <property type="entry name" value="CHEMTRNSDUCR"/>
</dbReference>
<comment type="caution">
    <text evidence="3">The sequence shown here is derived from an EMBL/GenBank/DDBJ whole genome shotgun (WGS) entry which is preliminary data.</text>
</comment>
<name>A0ABS8D5U2_9NEIS</name>
<keyword evidence="4" id="KW-1185">Reference proteome</keyword>
<dbReference type="RefSeq" id="WP_227180329.1">
    <property type="nucleotide sequence ID" value="NZ_JAJBZT010000004.1"/>
</dbReference>
<organism evidence="3 4">
    <name type="scientific">Leeia speluncae</name>
    <dbReference type="NCBI Taxonomy" id="2884804"/>
    <lineage>
        <taxon>Bacteria</taxon>
        <taxon>Pseudomonadati</taxon>
        <taxon>Pseudomonadota</taxon>
        <taxon>Betaproteobacteria</taxon>
        <taxon>Neisseriales</taxon>
        <taxon>Leeiaceae</taxon>
        <taxon>Leeia</taxon>
    </lineage>
</organism>
<keyword evidence="1" id="KW-0807">Transducer</keyword>
<dbReference type="PROSITE" id="PS50111">
    <property type="entry name" value="CHEMOTAXIS_TRANSDUC_2"/>
    <property type="match status" value="1"/>
</dbReference>
<dbReference type="EMBL" id="JAJBZT010000004">
    <property type="protein sequence ID" value="MCB6183546.1"/>
    <property type="molecule type" value="Genomic_DNA"/>
</dbReference>
<dbReference type="Gene3D" id="6.10.250.3200">
    <property type="match status" value="1"/>
</dbReference>
<proteinExistence type="predicted"/>
<gene>
    <name evidence="3" type="ORF">LIN78_08300</name>
</gene>
<accession>A0ABS8D5U2</accession>
<dbReference type="InterPro" id="IPR004090">
    <property type="entry name" value="Chemotax_Me-accpt_rcpt"/>
</dbReference>
<dbReference type="InterPro" id="IPR004089">
    <property type="entry name" value="MCPsignal_dom"/>
</dbReference>